<evidence type="ECO:0000256" key="3">
    <source>
        <dbReference type="ARBA" id="ARBA00022670"/>
    </source>
</evidence>
<name>G9QMJ6_9BACI</name>
<accession>G9QMJ6</accession>
<comment type="caution">
    <text evidence="12">The sequence shown here is derived from an EMBL/GenBank/DDBJ whole genome shotgun (WGS) entry which is preliminary data.</text>
</comment>
<evidence type="ECO:0000256" key="11">
    <source>
        <dbReference type="RuleBase" id="RU004181"/>
    </source>
</evidence>
<dbReference type="HOGENOM" id="CLU_083252_3_3_9"/>
<evidence type="ECO:0000313" key="12">
    <source>
        <dbReference type="EMBL" id="EHL76817.1"/>
    </source>
</evidence>
<feature type="transmembrane region" description="Helical" evidence="9">
    <location>
        <begin position="86"/>
        <end position="104"/>
    </location>
</feature>
<evidence type="ECO:0000256" key="7">
    <source>
        <dbReference type="ARBA" id="ARBA00022989"/>
    </source>
</evidence>
<proteinExistence type="inferred from homology"/>
<feature type="active site" evidence="9">
    <location>
        <position position="114"/>
    </location>
</feature>
<dbReference type="UniPathway" id="UPA00665"/>
<dbReference type="PRINTS" id="PR00781">
    <property type="entry name" value="LIPOSIGPTASE"/>
</dbReference>
<comment type="pathway">
    <text evidence="9">Protein modification; lipoprotein biosynthesis (signal peptide cleavage).</text>
</comment>
<comment type="similarity">
    <text evidence="1 9 11">Belongs to the peptidase A8 family.</text>
</comment>
<evidence type="ECO:0000313" key="13">
    <source>
        <dbReference type="Proteomes" id="UP000011747"/>
    </source>
</evidence>
<evidence type="ECO:0000256" key="1">
    <source>
        <dbReference type="ARBA" id="ARBA00006139"/>
    </source>
</evidence>
<dbReference type="GO" id="GO:0006508">
    <property type="term" value="P:proteolysis"/>
    <property type="evidence" value="ECO:0007669"/>
    <property type="project" value="UniProtKB-KW"/>
</dbReference>
<keyword evidence="2 9" id="KW-1003">Cell membrane</keyword>
<keyword evidence="3 9" id="KW-0645">Protease</keyword>
<keyword evidence="7 9" id="KW-1133">Transmembrane helix</keyword>
<dbReference type="NCBIfam" id="TIGR00077">
    <property type="entry name" value="lspA"/>
    <property type="match status" value="1"/>
</dbReference>
<keyword evidence="13" id="KW-1185">Reference proteome</keyword>
<evidence type="ECO:0000256" key="5">
    <source>
        <dbReference type="ARBA" id="ARBA00022750"/>
    </source>
</evidence>
<protein>
    <recommendedName>
        <fullName evidence="9">Lipoprotein signal peptidase</fullName>
        <ecNumber evidence="9">3.4.23.36</ecNumber>
    </recommendedName>
    <alternativeName>
        <fullName evidence="9">Prolipoprotein signal peptidase</fullName>
    </alternativeName>
    <alternativeName>
        <fullName evidence="9">Signal peptidase II</fullName>
        <shortName evidence="9">SPase II</shortName>
    </alternativeName>
</protein>
<evidence type="ECO:0000256" key="9">
    <source>
        <dbReference type="HAMAP-Rule" id="MF_00161"/>
    </source>
</evidence>
<keyword evidence="8 9" id="KW-0472">Membrane</keyword>
<dbReference type="EMBL" id="ACWF01000120">
    <property type="protein sequence ID" value="EHL76817.1"/>
    <property type="molecule type" value="Genomic_DNA"/>
</dbReference>
<reference evidence="12 13" key="1">
    <citation type="submission" date="2011-09" db="EMBL/GenBank/DDBJ databases">
        <title>The Genome Sequence of Bacillus smithii 7_3_47FAA.</title>
        <authorList>
            <consortium name="The Broad Institute Genome Sequencing Platform"/>
            <person name="Earl A."/>
            <person name="Ward D."/>
            <person name="Feldgarden M."/>
            <person name="Gevers D."/>
            <person name="Daigneault M."/>
            <person name="Strauss J."/>
            <person name="Allen-Vercoe E."/>
            <person name="Young S.K."/>
            <person name="Zeng Q."/>
            <person name="Gargeya S."/>
            <person name="Fitzgerald M."/>
            <person name="Haas B."/>
            <person name="Abouelleil A."/>
            <person name="Alvarado L."/>
            <person name="Arachchi H.M."/>
            <person name="Berlin A."/>
            <person name="Brown A."/>
            <person name="Chapman S.B."/>
            <person name="Chen Z."/>
            <person name="Dunbar C."/>
            <person name="Freedman E."/>
            <person name="Gearin G."/>
            <person name="Goldberg J."/>
            <person name="Griggs A."/>
            <person name="Gujja S."/>
            <person name="Heiman D."/>
            <person name="Howarth C."/>
            <person name="Larson L."/>
            <person name="Lui A."/>
            <person name="MacDonald P.J.P."/>
            <person name="Montmayeur A."/>
            <person name="Murphy C."/>
            <person name="Neiman D."/>
            <person name="Pearson M."/>
            <person name="Priest M."/>
            <person name="Roberts A."/>
            <person name="Saif S."/>
            <person name="Shea T."/>
            <person name="Shenoy N."/>
            <person name="Sisk P."/>
            <person name="Stolte C."/>
            <person name="Sykes S."/>
            <person name="Wortman J."/>
            <person name="Nusbaum C."/>
            <person name="Birren B."/>
        </authorList>
    </citation>
    <scope>NUCLEOTIDE SEQUENCE [LARGE SCALE GENOMIC DNA]</scope>
    <source>
        <strain evidence="12 13">7_3_47FAA</strain>
    </source>
</reference>
<keyword evidence="6 9" id="KW-0378">Hydrolase</keyword>
<evidence type="ECO:0000256" key="6">
    <source>
        <dbReference type="ARBA" id="ARBA00022801"/>
    </source>
</evidence>
<dbReference type="PANTHER" id="PTHR33695">
    <property type="entry name" value="LIPOPROTEIN SIGNAL PEPTIDASE"/>
    <property type="match status" value="1"/>
</dbReference>
<gene>
    <name evidence="9" type="primary">lspA</name>
    <name evidence="12" type="ORF">HMPREF1015_00763</name>
</gene>
<dbReference type="EC" id="3.4.23.36" evidence="9"/>
<dbReference type="GO" id="GO:0005886">
    <property type="term" value="C:plasma membrane"/>
    <property type="evidence" value="ECO:0007669"/>
    <property type="project" value="UniProtKB-SubCell"/>
</dbReference>
<dbReference type="PROSITE" id="PS00855">
    <property type="entry name" value="SPASE_II"/>
    <property type="match status" value="1"/>
</dbReference>
<organism evidence="12 13">
    <name type="scientific">Bacillus smithii 7_3_47FAA</name>
    <dbReference type="NCBI Taxonomy" id="665952"/>
    <lineage>
        <taxon>Bacteria</taxon>
        <taxon>Bacillati</taxon>
        <taxon>Bacillota</taxon>
        <taxon>Bacilli</taxon>
        <taxon>Bacillales</taxon>
        <taxon>Bacillaceae</taxon>
        <taxon>Bacillus</taxon>
    </lineage>
</organism>
<evidence type="ECO:0000256" key="10">
    <source>
        <dbReference type="RuleBase" id="RU000594"/>
    </source>
</evidence>
<comment type="subcellular location">
    <subcellularLocation>
        <location evidence="9">Cell membrane</location>
        <topology evidence="9">Multi-pass membrane protein</topology>
    </subcellularLocation>
</comment>
<keyword evidence="5 9" id="KW-0064">Aspartyl protease</keyword>
<feature type="active site" evidence="9">
    <location>
        <position position="132"/>
    </location>
</feature>
<evidence type="ECO:0000256" key="8">
    <source>
        <dbReference type="ARBA" id="ARBA00023136"/>
    </source>
</evidence>
<dbReference type="HAMAP" id="MF_00161">
    <property type="entry name" value="LspA"/>
    <property type="match status" value="1"/>
</dbReference>
<comment type="catalytic activity">
    <reaction evidence="9 10">
        <text>Release of signal peptides from bacterial membrane prolipoproteins. Hydrolyzes -Xaa-Yaa-Zaa-|-(S,diacylglyceryl)Cys-, in which Xaa is hydrophobic (preferably Leu), and Yaa (Ala or Ser) and Zaa (Gly or Ala) have small, neutral side chains.</text>
        <dbReference type="EC" id="3.4.23.36"/>
    </reaction>
</comment>
<dbReference type="PANTHER" id="PTHR33695:SF1">
    <property type="entry name" value="LIPOPROTEIN SIGNAL PEPTIDASE"/>
    <property type="match status" value="1"/>
</dbReference>
<feature type="transmembrane region" description="Helical" evidence="9">
    <location>
        <begin position="61"/>
        <end position="79"/>
    </location>
</feature>
<dbReference type="PATRIC" id="fig|665952.3.peg.2318"/>
<dbReference type="AlphaFoldDB" id="G9QMJ6"/>
<sequence>MRLLYYFGLAIVVVIIDQWSKWLIVKYMQVGQSIEIVPNLLYLASHRNKGAAWGMLQGQLWLFYILTVIVVIGIIYYMVKYGKDKTLQSIGFSFILGGAIGNFLDRFFRKEVVDFIHTYIFHYDFPIFNFADSSLTIGVVILIIALLLEDRRERQKANGTN</sequence>
<evidence type="ECO:0000256" key="4">
    <source>
        <dbReference type="ARBA" id="ARBA00022692"/>
    </source>
</evidence>
<feature type="transmembrane region" description="Helical" evidence="9">
    <location>
        <begin position="5"/>
        <end position="24"/>
    </location>
</feature>
<dbReference type="Proteomes" id="UP000011747">
    <property type="component" value="Unassembled WGS sequence"/>
</dbReference>
<feature type="transmembrane region" description="Helical" evidence="9">
    <location>
        <begin position="127"/>
        <end position="148"/>
    </location>
</feature>
<dbReference type="GO" id="GO:0004190">
    <property type="term" value="F:aspartic-type endopeptidase activity"/>
    <property type="evidence" value="ECO:0007669"/>
    <property type="project" value="UniProtKB-UniRule"/>
</dbReference>
<evidence type="ECO:0000256" key="2">
    <source>
        <dbReference type="ARBA" id="ARBA00022475"/>
    </source>
</evidence>
<dbReference type="Pfam" id="PF01252">
    <property type="entry name" value="Peptidase_A8"/>
    <property type="match status" value="1"/>
</dbReference>
<comment type="function">
    <text evidence="9 10">This protein specifically catalyzes the removal of signal peptides from prolipoproteins.</text>
</comment>
<keyword evidence="4 9" id="KW-0812">Transmembrane</keyword>
<dbReference type="InterPro" id="IPR001872">
    <property type="entry name" value="Peptidase_A8"/>
</dbReference>